<feature type="non-terminal residue" evidence="1">
    <location>
        <position position="70"/>
    </location>
</feature>
<reference evidence="1 2" key="1">
    <citation type="journal article" date="2018" name="Sci. Rep.">
        <title>Genomic signatures of local adaptation to the degree of environmental predictability in rotifers.</title>
        <authorList>
            <person name="Franch-Gras L."/>
            <person name="Hahn C."/>
            <person name="Garcia-Roger E.M."/>
            <person name="Carmona M.J."/>
            <person name="Serra M."/>
            <person name="Gomez A."/>
        </authorList>
    </citation>
    <scope>NUCLEOTIDE SEQUENCE [LARGE SCALE GENOMIC DNA]</scope>
    <source>
        <strain evidence="1">HYR1</strain>
    </source>
</reference>
<protein>
    <submittedName>
        <fullName evidence="1">Uncharacterized protein</fullName>
    </submittedName>
</protein>
<name>A0A3M7PNR6_BRAPC</name>
<keyword evidence="2" id="KW-1185">Reference proteome</keyword>
<accession>A0A3M7PNR6</accession>
<gene>
    <name evidence="1" type="ORF">BpHYR1_023177</name>
</gene>
<sequence>MKHLNMVQKPVFFIIWLALKKNITLLNFSTFLETKIVFTQGFVKFKAIIFKKLRLIKISLSLDLNLIEFY</sequence>
<comment type="caution">
    <text evidence="1">The sequence shown here is derived from an EMBL/GenBank/DDBJ whole genome shotgun (WGS) entry which is preliminary data.</text>
</comment>
<dbReference type="EMBL" id="REGN01009776">
    <property type="protein sequence ID" value="RNA00391.1"/>
    <property type="molecule type" value="Genomic_DNA"/>
</dbReference>
<dbReference type="AlphaFoldDB" id="A0A3M7PNR6"/>
<dbReference type="Proteomes" id="UP000276133">
    <property type="component" value="Unassembled WGS sequence"/>
</dbReference>
<evidence type="ECO:0000313" key="1">
    <source>
        <dbReference type="EMBL" id="RNA00391.1"/>
    </source>
</evidence>
<organism evidence="1 2">
    <name type="scientific">Brachionus plicatilis</name>
    <name type="common">Marine rotifer</name>
    <name type="synonym">Brachionus muelleri</name>
    <dbReference type="NCBI Taxonomy" id="10195"/>
    <lineage>
        <taxon>Eukaryota</taxon>
        <taxon>Metazoa</taxon>
        <taxon>Spiralia</taxon>
        <taxon>Gnathifera</taxon>
        <taxon>Rotifera</taxon>
        <taxon>Eurotatoria</taxon>
        <taxon>Monogononta</taxon>
        <taxon>Pseudotrocha</taxon>
        <taxon>Ploima</taxon>
        <taxon>Brachionidae</taxon>
        <taxon>Brachionus</taxon>
    </lineage>
</organism>
<evidence type="ECO:0000313" key="2">
    <source>
        <dbReference type="Proteomes" id="UP000276133"/>
    </source>
</evidence>
<proteinExistence type="predicted"/>